<proteinExistence type="predicted"/>
<dbReference type="Proteomes" id="UP000776276">
    <property type="component" value="Unassembled WGS sequence"/>
</dbReference>
<name>A0ABS6BKZ9_9SPHN</name>
<protein>
    <submittedName>
        <fullName evidence="1">Metabolite traffic protein EboE</fullName>
    </submittedName>
</protein>
<evidence type="ECO:0000313" key="1">
    <source>
        <dbReference type="EMBL" id="MBU3078983.1"/>
    </source>
</evidence>
<comment type="caution">
    <text evidence="1">The sequence shown here is derived from an EMBL/GenBank/DDBJ whole genome shotgun (WGS) entry which is preliminary data.</text>
</comment>
<dbReference type="RefSeq" id="WP_216326215.1">
    <property type="nucleotide sequence ID" value="NZ_JAHKRT010000007.1"/>
</dbReference>
<keyword evidence="2" id="KW-1185">Reference proteome</keyword>
<evidence type="ECO:0000313" key="2">
    <source>
        <dbReference type="Proteomes" id="UP000776276"/>
    </source>
</evidence>
<dbReference type="EMBL" id="JAHKRT010000007">
    <property type="protein sequence ID" value="MBU3078983.1"/>
    <property type="molecule type" value="Genomic_DNA"/>
</dbReference>
<organism evidence="1 2">
    <name type="scientific">Sphingomonas quercus</name>
    <dbReference type="NCBI Taxonomy" id="2842451"/>
    <lineage>
        <taxon>Bacteria</taxon>
        <taxon>Pseudomonadati</taxon>
        <taxon>Pseudomonadota</taxon>
        <taxon>Alphaproteobacteria</taxon>
        <taxon>Sphingomonadales</taxon>
        <taxon>Sphingomonadaceae</taxon>
        <taxon>Sphingomonas</taxon>
    </lineage>
</organism>
<reference evidence="1 2" key="1">
    <citation type="submission" date="2021-06" db="EMBL/GenBank/DDBJ databases">
        <title>Sphingomonas sp. XMGL2, whole genome shotgun sequencing project.</title>
        <authorList>
            <person name="Zhao G."/>
            <person name="Shen L."/>
        </authorList>
    </citation>
    <scope>NUCLEOTIDE SEQUENCE [LARGE SCALE GENOMIC DNA]</scope>
    <source>
        <strain evidence="1 2">XMGL2</strain>
    </source>
</reference>
<dbReference type="NCBIfam" id="NF035939">
    <property type="entry name" value="TIM_EboE"/>
    <property type="match status" value="1"/>
</dbReference>
<accession>A0ABS6BKZ9</accession>
<gene>
    <name evidence="1" type="primary">eboE</name>
    <name evidence="1" type="ORF">KOF26_14065</name>
</gene>
<sequence>MKLPGALGHLTYCTNVHPGETWPAVDAVLRSDVLAVRDAMDAGGPFAIGLRLSARALADAARPEALAAMKAHLAAERLYVFTLNAFPYGPFHGTPVKADVYLPDWRAEERLAYTNAAADYLAALLPPGMEGSVSTAPGAFRANVGSSQTLEAIADAMLRHAAHLVAIERRTGAVIALAIEPEPACLLETTAEAVAFFEAHLFSPAAVARLAALTGLSPGDAEAALRRHLGLCFDLCHAAVEFEDAGEAVALLRSAGVKVAKMQVSSGLRLPEVGRDAATLLGPFDDEVYLHQVVERTGDGLLNRYDDLRDAFAALATAGPDAGREWRVHYHVPLFLEALGAFASTQPFVREALELHRRQPISQHLEVETYTWGVLPDAWRAASLPEAIARELTWVRDQWH</sequence>